<comment type="caution">
    <text evidence="1">The sequence shown here is derived from an EMBL/GenBank/DDBJ whole genome shotgun (WGS) entry which is preliminary data.</text>
</comment>
<reference evidence="1" key="1">
    <citation type="submission" date="2019-08" db="EMBL/GenBank/DDBJ databases">
        <authorList>
            <person name="Kucharzyk K."/>
            <person name="Murdoch R.W."/>
            <person name="Higgins S."/>
            <person name="Loffler F."/>
        </authorList>
    </citation>
    <scope>NUCLEOTIDE SEQUENCE</scope>
</reference>
<evidence type="ECO:0000313" key="1">
    <source>
        <dbReference type="EMBL" id="MPN58012.1"/>
    </source>
</evidence>
<organism evidence="1">
    <name type="scientific">bioreactor metagenome</name>
    <dbReference type="NCBI Taxonomy" id="1076179"/>
    <lineage>
        <taxon>unclassified sequences</taxon>
        <taxon>metagenomes</taxon>
        <taxon>ecological metagenomes</taxon>
    </lineage>
</organism>
<dbReference type="AlphaFoldDB" id="A0A645J4G2"/>
<sequence length="69" mass="7686">MPAAGVDEAYRRERRQQLDEALAKARQVPAEMQAAQTPNAAAPRSGIPAFFREQLKTIGMQVKETKCTR</sequence>
<accession>A0A645J4G2</accession>
<dbReference type="EMBL" id="VSSQ01130255">
    <property type="protein sequence ID" value="MPN58012.1"/>
    <property type="molecule type" value="Genomic_DNA"/>
</dbReference>
<gene>
    <name evidence="1" type="ORF">SDC9_205708</name>
</gene>
<proteinExistence type="predicted"/>
<protein>
    <submittedName>
        <fullName evidence="1">Uncharacterized protein</fullName>
    </submittedName>
</protein>
<name>A0A645J4G2_9ZZZZ</name>